<dbReference type="InterPro" id="IPR036291">
    <property type="entry name" value="NAD(P)-bd_dom_sf"/>
</dbReference>
<dbReference type="Gene3D" id="3.40.50.720">
    <property type="entry name" value="NAD(P)-binding Rossmann-like Domain"/>
    <property type="match status" value="1"/>
</dbReference>
<reference evidence="4 5" key="1">
    <citation type="journal article" date="2023" name="IMA Fungus">
        <title>Comparative genomic study of the Penicillium genus elucidates a diverse pangenome and 15 lateral gene transfer events.</title>
        <authorList>
            <person name="Petersen C."/>
            <person name="Sorensen T."/>
            <person name="Nielsen M.R."/>
            <person name="Sondergaard T.E."/>
            <person name="Sorensen J.L."/>
            <person name="Fitzpatrick D.A."/>
            <person name="Frisvad J.C."/>
            <person name="Nielsen K.L."/>
        </authorList>
    </citation>
    <scope>NUCLEOTIDE SEQUENCE [LARGE SCALE GENOMIC DNA]</scope>
    <source>
        <strain evidence="4 5">IBT 35679</strain>
    </source>
</reference>
<dbReference type="AlphaFoldDB" id="A0AAD6G8Q0"/>
<dbReference type="PRINTS" id="PR00081">
    <property type="entry name" value="GDHRDH"/>
</dbReference>
<accession>A0AAD6G8Q0</accession>
<keyword evidence="3" id="KW-0560">Oxidoreductase</keyword>
<organism evidence="4 5">
    <name type="scientific">Penicillium frequentans</name>
    <dbReference type="NCBI Taxonomy" id="3151616"/>
    <lineage>
        <taxon>Eukaryota</taxon>
        <taxon>Fungi</taxon>
        <taxon>Dikarya</taxon>
        <taxon>Ascomycota</taxon>
        <taxon>Pezizomycotina</taxon>
        <taxon>Eurotiomycetes</taxon>
        <taxon>Eurotiomycetidae</taxon>
        <taxon>Eurotiales</taxon>
        <taxon>Aspergillaceae</taxon>
        <taxon>Penicillium</taxon>
    </lineage>
</organism>
<dbReference type="PANTHER" id="PTHR43477">
    <property type="entry name" value="DIHYDROANTICAPSIN 7-DEHYDROGENASE"/>
    <property type="match status" value="1"/>
</dbReference>
<dbReference type="EMBL" id="JAQIZZ010000008">
    <property type="protein sequence ID" value="KAJ5523773.1"/>
    <property type="molecule type" value="Genomic_DNA"/>
</dbReference>
<keyword evidence="5" id="KW-1185">Reference proteome</keyword>
<name>A0AAD6G8Q0_9EURO</name>
<comment type="caution">
    <text evidence="4">The sequence shown here is derived from an EMBL/GenBank/DDBJ whole genome shotgun (WGS) entry which is preliminary data.</text>
</comment>
<evidence type="ECO:0000256" key="3">
    <source>
        <dbReference type="ARBA" id="ARBA00023002"/>
    </source>
</evidence>
<dbReference type="Pfam" id="PF23441">
    <property type="entry name" value="SDR"/>
    <property type="match status" value="1"/>
</dbReference>
<evidence type="ECO:0000256" key="1">
    <source>
        <dbReference type="ARBA" id="ARBA00006484"/>
    </source>
</evidence>
<gene>
    <name evidence="4" type="ORF">N7494_010423</name>
</gene>
<dbReference type="InterPro" id="IPR057571">
    <property type="entry name" value="SDR_PhqE-like"/>
</dbReference>
<comment type="similarity">
    <text evidence="1">Belongs to the short-chain dehydrogenases/reductases (SDR) family.</text>
</comment>
<evidence type="ECO:0000313" key="4">
    <source>
        <dbReference type="EMBL" id="KAJ5523773.1"/>
    </source>
</evidence>
<evidence type="ECO:0000313" key="5">
    <source>
        <dbReference type="Proteomes" id="UP001220324"/>
    </source>
</evidence>
<sequence length="257" mass="27210">MATVSKLANKNILLIGGTSGIGFAVAKQALADGANLTISSSSEEKVSRAVDRLRASKPENASAIRSQVADLSIRENLETTVEHLLKFSAESAPIDHVIFTAGNVPPLVPLAEASFDDVEAFLTVRFFGAMAVAKYAPKYMNISKTSSITLTSGTQSKKPSFWLPPVVAGAVEGLMKGLAVTLSPVRVNAVSPGFVLTELMDRLPEAMREGAMEKSAKLSLTKDIGHPEDTAEAYLYLMKDYFVTGSVVASNGGAFLV</sequence>
<evidence type="ECO:0000256" key="2">
    <source>
        <dbReference type="ARBA" id="ARBA00022857"/>
    </source>
</evidence>
<dbReference type="GO" id="GO:0016491">
    <property type="term" value="F:oxidoreductase activity"/>
    <property type="evidence" value="ECO:0007669"/>
    <property type="project" value="UniProtKB-KW"/>
</dbReference>
<proteinExistence type="inferred from homology"/>
<dbReference type="PANTHER" id="PTHR43477:SF1">
    <property type="entry name" value="DIHYDROANTICAPSIN 7-DEHYDROGENASE"/>
    <property type="match status" value="1"/>
</dbReference>
<dbReference type="InterPro" id="IPR051122">
    <property type="entry name" value="SDR_DHRS6-like"/>
</dbReference>
<protein>
    <submittedName>
        <fullName evidence="4">Uncharacterized protein</fullName>
    </submittedName>
</protein>
<dbReference type="Proteomes" id="UP001220324">
    <property type="component" value="Unassembled WGS sequence"/>
</dbReference>
<dbReference type="SUPFAM" id="SSF51735">
    <property type="entry name" value="NAD(P)-binding Rossmann-fold domains"/>
    <property type="match status" value="1"/>
</dbReference>
<dbReference type="InterPro" id="IPR002347">
    <property type="entry name" value="SDR_fam"/>
</dbReference>
<keyword evidence="2" id="KW-0521">NADP</keyword>